<dbReference type="Gene3D" id="3.30.870.10">
    <property type="entry name" value="Endonuclease Chain A"/>
    <property type="match status" value="1"/>
</dbReference>
<dbReference type="AlphaFoldDB" id="A0A0U5F260"/>
<dbReference type="EMBL" id="LN887355">
    <property type="protein sequence ID" value="CUR38506.1"/>
    <property type="molecule type" value="Genomic_DNA"/>
</dbReference>
<dbReference type="SUPFAM" id="SSF52540">
    <property type="entry name" value="P-loop containing nucleoside triphosphate hydrolases"/>
    <property type="match status" value="1"/>
</dbReference>
<gene>
    <name evidence="1" type="ORF">LRLP16767_LR3C6_00464</name>
</gene>
<organism evidence="1">
    <name type="scientific">Limosilactobacillus reuteri</name>
    <name type="common">Lactobacillus reuteri</name>
    <dbReference type="NCBI Taxonomy" id="1598"/>
    <lineage>
        <taxon>Bacteria</taxon>
        <taxon>Bacillati</taxon>
        <taxon>Bacillota</taxon>
        <taxon>Bacilli</taxon>
        <taxon>Lactobacillales</taxon>
        <taxon>Lactobacillaceae</taxon>
        <taxon>Limosilactobacillus</taxon>
    </lineage>
</organism>
<dbReference type="CDD" id="cd09117">
    <property type="entry name" value="PLDc_Bfil_DEXD_like"/>
    <property type="match status" value="1"/>
</dbReference>
<reference evidence="1" key="1">
    <citation type="submission" date="2015-10" db="EMBL/GenBank/DDBJ databases">
        <authorList>
            <person name="Gilbert D.G."/>
        </authorList>
    </citation>
    <scope>NUCLEOTIDE SEQUENCE</scope>
    <source>
        <strain evidence="1">3c6</strain>
    </source>
</reference>
<evidence type="ECO:0008006" key="2">
    <source>
        <dbReference type="Google" id="ProtNLM"/>
    </source>
</evidence>
<sequence>MLDILDYTKQELISDADFWQFAGEHLEKPTEFRGVSFVSSIKFIEEQLLPRYDKVTLILGLSDNGKESIGKRMRQLNDRTEFVNYGYEHPDSEFTKRILDGSLQLLFTKHELIHTKMYLMTSDDRYLSFAGSMNLTEAAIHHNLEQLDSDYGMQKDPLYQCHVQMFNDNLRHATTYLDAKKMAGFIKAKNKEQLQINVYTDTVNMVKNKDTGEQDAVIIPAEEVKEYKDQYSSDEELKKLSAPEKLSVAQTVKLFGNAGYKKRNLENIGKELYSLTQVVKHVSRNDDNSGKVTREEDLYPKPVLFYNNGQLFEAPRVGDNVKSELITSNLTGDRLREQLQLFSDIAHEYDNYKEVGEGWQACDFMCFLFEAPWLWKIRNMYELSPSSKSREDVPLGVALIGQGRTGKSTLGKRLAAKLTGSGNFLDGGVFDAKNYALGKSNINMTITTVLSDYMYSAGPVNPMMIDDISPDLTTRPYFDRFIKEITNNRSLTQPLPSFIFTMNRREGDSKSQFSLKPEIMRRLWYLSFESTFAGDEDEREAKLNDLLERANDQLYRYCQVELAKFFNDVSPETEQKIEKDYLYPIKYVLKQAMDQFGMFELVKDYFDDNYDYSLFVGRNDWTMLINQAEVGADLTFIQQDGQLKAQINKQLFNKVSDSTARNNGSMMMERYFQYLPRKYRISYQYTSTGFIVDVANFDRWLNSDTLQQKYNSSEVARDAQKVNTDAKVTELLTRLTEAQEKQAHRHGIFSWLKRNKVNL</sequence>
<name>A0A0U5F260_LIMRT</name>
<protein>
    <recommendedName>
        <fullName evidence="2">Phospholipase</fullName>
    </recommendedName>
</protein>
<dbReference type="InterPro" id="IPR027417">
    <property type="entry name" value="P-loop_NTPase"/>
</dbReference>
<evidence type="ECO:0000313" key="1">
    <source>
        <dbReference type="EMBL" id="CUR38506.1"/>
    </source>
</evidence>
<accession>A0A0U5F260</accession>
<proteinExistence type="predicted"/>